<proteinExistence type="predicted"/>
<comment type="caution">
    <text evidence="2">The sequence shown here is derived from an EMBL/GenBank/DDBJ whole genome shotgun (WGS) entry which is preliminary data.</text>
</comment>
<protein>
    <submittedName>
        <fullName evidence="2">Uncharacterized protein</fullName>
    </submittedName>
</protein>
<dbReference type="Proteomes" id="UP000770717">
    <property type="component" value="Unassembled WGS sequence"/>
</dbReference>
<gene>
    <name evidence="2" type="ORF">GDO78_019420</name>
</gene>
<organism evidence="2 3">
    <name type="scientific">Eleutherodactylus coqui</name>
    <name type="common">Puerto Rican coqui</name>
    <dbReference type="NCBI Taxonomy" id="57060"/>
    <lineage>
        <taxon>Eukaryota</taxon>
        <taxon>Metazoa</taxon>
        <taxon>Chordata</taxon>
        <taxon>Craniata</taxon>
        <taxon>Vertebrata</taxon>
        <taxon>Euteleostomi</taxon>
        <taxon>Amphibia</taxon>
        <taxon>Batrachia</taxon>
        <taxon>Anura</taxon>
        <taxon>Neobatrachia</taxon>
        <taxon>Hyloidea</taxon>
        <taxon>Eleutherodactylidae</taxon>
        <taxon>Eleutherodactylinae</taxon>
        <taxon>Eleutherodactylus</taxon>
        <taxon>Eleutherodactylus</taxon>
    </lineage>
</organism>
<feature type="region of interest" description="Disordered" evidence="1">
    <location>
        <begin position="1"/>
        <end position="40"/>
    </location>
</feature>
<dbReference type="AlphaFoldDB" id="A0A8J6E905"/>
<sequence>MPAHIESAQEDQDGGSSGNPDSAGLAAASMELEHRRSARRHSVAIAGTKGSTLAGYTVPTEFKLASFDGIAIKVTALRAHEFMELVIQTTIMARKPLSTIGSVQTKAGQISGMI</sequence>
<evidence type="ECO:0000313" key="2">
    <source>
        <dbReference type="EMBL" id="KAG9464769.1"/>
    </source>
</evidence>
<accession>A0A8J6E905</accession>
<name>A0A8J6E905_ELECQ</name>
<dbReference type="EMBL" id="WNTK01003926">
    <property type="protein sequence ID" value="KAG9464769.1"/>
    <property type="molecule type" value="Genomic_DNA"/>
</dbReference>
<keyword evidence="3" id="KW-1185">Reference proteome</keyword>
<evidence type="ECO:0000313" key="3">
    <source>
        <dbReference type="Proteomes" id="UP000770717"/>
    </source>
</evidence>
<reference evidence="2" key="1">
    <citation type="thesis" date="2020" institute="ProQuest LLC" country="789 East Eisenhower Parkway, Ann Arbor, MI, USA">
        <title>Comparative Genomics and Chromosome Evolution.</title>
        <authorList>
            <person name="Mudd A.B."/>
        </authorList>
    </citation>
    <scope>NUCLEOTIDE SEQUENCE</scope>
    <source>
        <strain evidence="2">HN-11 Male</strain>
        <tissue evidence="2">Kidney and liver</tissue>
    </source>
</reference>
<evidence type="ECO:0000256" key="1">
    <source>
        <dbReference type="SAM" id="MobiDB-lite"/>
    </source>
</evidence>